<dbReference type="EnsemblMetazoa" id="Aqu2.1.26594_001">
    <property type="protein sequence ID" value="Aqu2.1.26594_001"/>
    <property type="gene ID" value="Aqu2.1.26594"/>
</dbReference>
<keyword evidence="1" id="KW-0812">Transmembrane</keyword>
<proteinExistence type="predicted"/>
<keyword evidence="1" id="KW-1133">Transmembrane helix</keyword>
<feature type="transmembrane region" description="Helical" evidence="1">
    <location>
        <begin position="101"/>
        <end position="122"/>
    </location>
</feature>
<dbReference type="InParanoid" id="A0A1X7UF56"/>
<name>A0A1X7UF56_AMPQE</name>
<reference evidence="2" key="1">
    <citation type="submission" date="2017-05" db="UniProtKB">
        <authorList>
            <consortium name="EnsemblMetazoa"/>
        </authorList>
    </citation>
    <scope>IDENTIFICATION</scope>
</reference>
<dbReference type="AlphaFoldDB" id="A0A1X7UF56"/>
<evidence type="ECO:0000313" key="2">
    <source>
        <dbReference type="EnsemblMetazoa" id="Aqu2.1.26594_001"/>
    </source>
</evidence>
<accession>A0A1X7UF56</accession>
<feature type="transmembrane region" description="Helical" evidence="1">
    <location>
        <begin position="12"/>
        <end position="34"/>
    </location>
</feature>
<organism evidence="2">
    <name type="scientific">Amphimedon queenslandica</name>
    <name type="common">Sponge</name>
    <dbReference type="NCBI Taxonomy" id="400682"/>
    <lineage>
        <taxon>Eukaryota</taxon>
        <taxon>Metazoa</taxon>
        <taxon>Porifera</taxon>
        <taxon>Demospongiae</taxon>
        <taxon>Heteroscleromorpha</taxon>
        <taxon>Haplosclerida</taxon>
        <taxon>Niphatidae</taxon>
        <taxon>Amphimedon</taxon>
    </lineage>
</organism>
<protein>
    <submittedName>
        <fullName evidence="2">Uncharacterized protein</fullName>
    </submittedName>
</protein>
<evidence type="ECO:0000256" key="1">
    <source>
        <dbReference type="SAM" id="Phobius"/>
    </source>
</evidence>
<keyword evidence="1" id="KW-0472">Membrane</keyword>
<feature type="transmembrane region" description="Helical" evidence="1">
    <location>
        <begin position="134"/>
        <end position="154"/>
    </location>
</feature>
<sequence>MKQDYFEGVHGAAGFFAILVLLFLIILPTLYILLYPFKWFHKLLGCLHLRKQLLISLGEVFTGPYKNGTENTYDYRFMAGLYLLARIITFSQFIYGLHSVISLLTSLGCCSLLLAVVVFIFRPFKRNVHNFTEFFLIALTLGGACMYSIGHNYVPLILISI</sequence>